<evidence type="ECO:0000313" key="2">
    <source>
        <dbReference type="EMBL" id="QGU03114.1"/>
    </source>
</evidence>
<dbReference type="AlphaFoldDB" id="A0A6B8VNW4"/>
<proteinExistence type="predicted"/>
<organism evidence="2 3">
    <name type="scientific">Corynebacterium kalinowskii</name>
    <dbReference type="NCBI Taxonomy" id="2675216"/>
    <lineage>
        <taxon>Bacteria</taxon>
        <taxon>Bacillati</taxon>
        <taxon>Actinomycetota</taxon>
        <taxon>Actinomycetes</taxon>
        <taxon>Mycobacteriales</taxon>
        <taxon>Corynebacteriaceae</taxon>
        <taxon>Corynebacterium</taxon>
    </lineage>
</organism>
<keyword evidence="3" id="KW-1185">Reference proteome</keyword>
<feature type="region of interest" description="Disordered" evidence="1">
    <location>
        <begin position="155"/>
        <end position="175"/>
    </location>
</feature>
<name>A0A6B8VNW4_9CORY</name>
<evidence type="ECO:0000256" key="1">
    <source>
        <dbReference type="SAM" id="MobiDB-lite"/>
    </source>
</evidence>
<dbReference type="EMBL" id="CP046452">
    <property type="protein sequence ID" value="QGU03114.1"/>
    <property type="molecule type" value="Genomic_DNA"/>
</dbReference>
<gene>
    <name evidence="2" type="ORF">CKALI_11350</name>
</gene>
<evidence type="ECO:0000313" key="3">
    <source>
        <dbReference type="Proteomes" id="UP000427071"/>
    </source>
</evidence>
<dbReference type="Proteomes" id="UP000427071">
    <property type="component" value="Chromosome"/>
</dbReference>
<protein>
    <submittedName>
        <fullName evidence="2">Uncharacterized protein</fullName>
    </submittedName>
</protein>
<dbReference type="KEGG" id="ckw:CKALI_11350"/>
<reference evidence="3" key="1">
    <citation type="submission" date="2019-11" db="EMBL/GenBank/DDBJ databases">
        <title>Complete genome sequence of Corynebacterium kalinowskii 1959, a novel Corynebacterium species isolated from soil of a small paddock in Vilsendorf, Germany.</title>
        <authorList>
            <person name="Schaffert L."/>
            <person name="Ruwe M."/>
            <person name="Milse J."/>
            <person name="Hanuschka K."/>
            <person name="Ortseifen V."/>
            <person name="Droste J."/>
            <person name="Brandt D."/>
            <person name="Schlueter L."/>
            <person name="Kutter Y."/>
            <person name="Vinke S."/>
            <person name="Viehoefer P."/>
            <person name="Jacob L."/>
            <person name="Luebke N.-C."/>
            <person name="Schulte-Berndt E."/>
            <person name="Hain C."/>
            <person name="Linder M."/>
            <person name="Schmidt P."/>
            <person name="Wollenschlaeger L."/>
            <person name="Luttermann T."/>
            <person name="Thieme E."/>
            <person name="Hassa J."/>
            <person name="Haak M."/>
            <person name="Wittchen M."/>
            <person name="Mentz A."/>
            <person name="Persicke M."/>
            <person name="Busche T."/>
            <person name="Ruckert C."/>
        </authorList>
    </citation>
    <scope>NUCLEOTIDE SEQUENCE [LARGE SCALE GENOMIC DNA]</scope>
    <source>
        <strain evidence="3">1959</strain>
    </source>
</reference>
<accession>A0A6B8VNW4</accession>
<sequence length="175" mass="19024">MEPPAKPQVTHPDRQVRFSKTPFDLQKPSNPYKMSGAIGLGLGFRSARVLPHPGSHFQTRMRFLWQATALISTPDPLDLLGLCLWCVAPGAKRLEVALIVSPAESNGRDVIDLEGTGLSSTPLTRVPVTPQNLESKPRRQIGALSVPLRAVGHDSAGSIGGTCPRSRYSRPSRLW</sequence>